<keyword evidence="5 7" id="KW-1133">Transmembrane helix</keyword>
<evidence type="ECO:0000256" key="2">
    <source>
        <dbReference type="ARBA" id="ARBA00022448"/>
    </source>
</evidence>
<evidence type="ECO:0000256" key="1">
    <source>
        <dbReference type="ARBA" id="ARBA00004651"/>
    </source>
</evidence>
<dbReference type="InterPro" id="IPR000515">
    <property type="entry name" value="MetI-like"/>
</dbReference>
<dbReference type="EMBL" id="VTTN01000004">
    <property type="protein sequence ID" value="KAA0596063.1"/>
    <property type="molecule type" value="Genomic_DNA"/>
</dbReference>
<feature type="transmembrane region" description="Helical" evidence="7">
    <location>
        <begin position="151"/>
        <end position="172"/>
    </location>
</feature>
<evidence type="ECO:0000259" key="8">
    <source>
        <dbReference type="PROSITE" id="PS50928"/>
    </source>
</evidence>
<evidence type="ECO:0000313" key="9">
    <source>
        <dbReference type="EMBL" id="KAA0596063.1"/>
    </source>
</evidence>
<proteinExistence type="inferred from homology"/>
<evidence type="ECO:0000313" key="10">
    <source>
        <dbReference type="Proteomes" id="UP000324927"/>
    </source>
</evidence>
<gene>
    <name evidence="9" type="ORF">FZ942_12825</name>
</gene>
<protein>
    <submittedName>
        <fullName evidence="9">ABC transporter permease</fullName>
    </submittedName>
</protein>
<dbReference type="Proteomes" id="UP000324927">
    <property type="component" value="Unassembled WGS sequence"/>
</dbReference>
<dbReference type="AlphaFoldDB" id="A0A5A9GNT2"/>
<reference evidence="9 10" key="1">
    <citation type="submission" date="2019-08" db="EMBL/GenBank/DDBJ databases">
        <authorList>
            <person name="Grouzdev D."/>
            <person name="Tikhonova E."/>
            <person name="Kravchenko I."/>
        </authorList>
    </citation>
    <scope>NUCLEOTIDE SEQUENCE [LARGE SCALE GENOMIC DNA]</scope>
    <source>
        <strain evidence="9 10">59b</strain>
    </source>
</reference>
<keyword evidence="4 7" id="KW-0812">Transmembrane</keyword>
<accession>A0A5A9GNT2</accession>
<evidence type="ECO:0000256" key="6">
    <source>
        <dbReference type="ARBA" id="ARBA00023136"/>
    </source>
</evidence>
<sequence>MTFNIDVKPSSARASSLRPNWSRLMRLTMDTLRFCGPILFALAVWEGCSHLGLVSPILVPPPSAVFANILRLMHSDDGEMPVLLSHTLISFGRIFAGYGLAAVLCTGLGLLMGINRTIDAFFNPIITVLMPIPTLAWVPIVILWLGMSNATIIFVIFLAGMFPIIYNSAAGVRGISKKQLWAAEIMGATHHKIFFKVLLPGALPQIITGHILAVSNGWRALVGAEMLAGSGWGLGYMIFDARTFMDTETVYSGIVMIALLGLLIEKGLFSPLQHYTIERWGTVRAG</sequence>
<dbReference type="GO" id="GO:0005886">
    <property type="term" value="C:plasma membrane"/>
    <property type="evidence" value="ECO:0007669"/>
    <property type="project" value="UniProtKB-SubCell"/>
</dbReference>
<evidence type="ECO:0000256" key="3">
    <source>
        <dbReference type="ARBA" id="ARBA00022475"/>
    </source>
</evidence>
<dbReference type="PANTHER" id="PTHR30151:SF0">
    <property type="entry name" value="ABC TRANSPORTER PERMEASE PROTEIN MJ0413-RELATED"/>
    <property type="match status" value="1"/>
</dbReference>
<dbReference type="Gene3D" id="1.10.3720.10">
    <property type="entry name" value="MetI-like"/>
    <property type="match status" value="1"/>
</dbReference>
<feature type="domain" description="ABC transmembrane type-1" evidence="8">
    <location>
        <begin position="87"/>
        <end position="268"/>
    </location>
</feature>
<dbReference type="SUPFAM" id="SSF161098">
    <property type="entry name" value="MetI-like"/>
    <property type="match status" value="1"/>
</dbReference>
<dbReference type="Pfam" id="PF00528">
    <property type="entry name" value="BPD_transp_1"/>
    <property type="match status" value="1"/>
</dbReference>
<comment type="subcellular location">
    <subcellularLocation>
        <location evidence="1 7">Cell membrane</location>
        <topology evidence="1 7">Multi-pass membrane protein</topology>
    </subcellularLocation>
</comment>
<dbReference type="InterPro" id="IPR035906">
    <property type="entry name" value="MetI-like_sf"/>
</dbReference>
<feature type="transmembrane region" description="Helical" evidence="7">
    <location>
        <begin position="193"/>
        <end position="212"/>
    </location>
</feature>
<organism evidence="9 10">
    <name type="scientific">Azospirillum lipoferum</name>
    <dbReference type="NCBI Taxonomy" id="193"/>
    <lineage>
        <taxon>Bacteria</taxon>
        <taxon>Pseudomonadati</taxon>
        <taxon>Pseudomonadota</taxon>
        <taxon>Alphaproteobacteria</taxon>
        <taxon>Rhodospirillales</taxon>
        <taxon>Azospirillaceae</taxon>
        <taxon>Azospirillum</taxon>
    </lineage>
</organism>
<feature type="transmembrane region" description="Helical" evidence="7">
    <location>
        <begin position="218"/>
        <end position="238"/>
    </location>
</feature>
<keyword evidence="10" id="KW-1185">Reference proteome</keyword>
<dbReference type="OrthoDB" id="8138334at2"/>
<keyword evidence="3" id="KW-1003">Cell membrane</keyword>
<dbReference type="GO" id="GO:0055085">
    <property type="term" value="P:transmembrane transport"/>
    <property type="evidence" value="ECO:0007669"/>
    <property type="project" value="InterPro"/>
</dbReference>
<keyword evidence="6 7" id="KW-0472">Membrane</keyword>
<dbReference type="CDD" id="cd06261">
    <property type="entry name" value="TM_PBP2"/>
    <property type="match status" value="1"/>
</dbReference>
<feature type="transmembrane region" description="Helical" evidence="7">
    <location>
        <begin position="94"/>
        <end position="114"/>
    </location>
</feature>
<feature type="transmembrane region" description="Helical" evidence="7">
    <location>
        <begin position="121"/>
        <end position="145"/>
    </location>
</feature>
<feature type="transmembrane region" description="Helical" evidence="7">
    <location>
        <begin position="32"/>
        <end position="53"/>
    </location>
</feature>
<comment type="similarity">
    <text evidence="7">Belongs to the binding-protein-dependent transport system permease family.</text>
</comment>
<comment type="caution">
    <text evidence="9">The sequence shown here is derived from an EMBL/GenBank/DDBJ whole genome shotgun (WGS) entry which is preliminary data.</text>
</comment>
<evidence type="ECO:0000256" key="4">
    <source>
        <dbReference type="ARBA" id="ARBA00022692"/>
    </source>
</evidence>
<dbReference type="PROSITE" id="PS50928">
    <property type="entry name" value="ABC_TM1"/>
    <property type="match status" value="1"/>
</dbReference>
<dbReference type="PANTHER" id="PTHR30151">
    <property type="entry name" value="ALKANE SULFONATE ABC TRANSPORTER-RELATED, MEMBRANE SUBUNIT"/>
    <property type="match status" value="1"/>
</dbReference>
<keyword evidence="2 7" id="KW-0813">Transport</keyword>
<evidence type="ECO:0000256" key="5">
    <source>
        <dbReference type="ARBA" id="ARBA00022989"/>
    </source>
</evidence>
<evidence type="ECO:0000256" key="7">
    <source>
        <dbReference type="RuleBase" id="RU363032"/>
    </source>
</evidence>
<name>A0A5A9GNT2_AZOLI</name>
<feature type="transmembrane region" description="Helical" evidence="7">
    <location>
        <begin position="250"/>
        <end position="269"/>
    </location>
</feature>